<proteinExistence type="predicted"/>
<feature type="region of interest" description="Disordered" evidence="1">
    <location>
        <begin position="310"/>
        <end position="345"/>
    </location>
</feature>
<feature type="region of interest" description="Disordered" evidence="1">
    <location>
        <begin position="173"/>
        <end position="211"/>
    </location>
</feature>
<evidence type="ECO:0000256" key="1">
    <source>
        <dbReference type="SAM" id="MobiDB-lite"/>
    </source>
</evidence>
<protein>
    <submittedName>
        <fullName evidence="2">Expressed protein</fullName>
    </submittedName>
</protein>
<name>A0AAV0BGQ0_PHAPC</name>
<evidence type="ECO:0000313" key="2">
    <source>
        <dbReference type="EMBL" id="CAH7686469.1"/>
    </source>
</evidence>
<feature type="compositionally biased region" description="Polar residues" evidence="1">
    <location>
        <begin position="377"/>
        <end position="388"/>
    </location>
</feature>
<gene>
    <name evidence="2" type="ORF">PPACK8108_LOCUS21118</name>
</gene>
<feature type="region of interest" description="Disordered" evidence="1">
    <location>
        <begin position="1"/>
        <end position="73"/>
    </location>
</feature>
<feature type="region of interest" description="Disordered" evidence="1">
    <location>
        <begin position="444"/>
        <end position="582"/>
    </location>
</feature>
<feature type="region of interest" description="Disordered" evidence="1">
    <location>
        <begin position="112"/>
        <end position="145"/>
    </location>
</feature>
<feature type="compositionally biased region" description="Basic and acidic residues" evidence="1">
    <location>
        <begin position="470"/>
        <end position="492"/>
    </location>
</feature>
<feature type="compositionally biased region" description="Basic residues" evidence="1">
    <location>
        <begin position="529"/>
        <end position="540"/>
    </location>
</feature>
<feature type="compositionally biased region" description="Basic residues" evidence="1">
    <location>
        <begin position="496"/>
        <end position="509"/>
    </location>
</feature>
<reference evidence="2" key="1">
    <citation type="submission" date="2022-06" db="EMBL/GenBank/DDBJ databases">
        <authorList>
            <consortium name="SYNGENTA / RWTH Aachen University"/>
        </authorList>
    </citation>
    <scope>NUCLEOTIDE SEQUENCE</scope>
</reference>
<feature type="compositionally biased region" description="Basic and acidic residues" evidence="1">
    <location>
        <begin position="174"/>
        <end position="183"/>
    </location>
</feature>
<accession>A0AAV0BGQ0</accession>
<feature type="region of interest" description="Disordered" evidence="1">
    <location>
        <begin position="377"/>
        <end position="412"/>
    </location>
</feature>
<feature type="compositionally biased region" description="Basic residues" evidence="1">
    <location>
        <begin position="20"/>
        <end position="38"/>
    </location>
</feature>
<dbReference type="Proteomes" id="UP001153365">
    <property type="component" value="Unassembled WGS sequence"/>
</dbReference>
<sequence>MPSPRGSHSLPLPRHLVTPRVKRQRSKSNYHRHNHHSTSSHPYDGNRRLIRPTRGRQSHHTLPRRQSSLPRHPHSMDQIVFGQRPLTDHQNHRLFQNSSNLQQSSNIMSIDPYQTDHLSNSNNTSHQLQSELHHHDEESSNDEDDAEAIADALLGRRVNPRLLIGRLNSLENSLSDHRGKEDESINVSDRSSESTIQRATGPSSDGSNLIDSRLSAPLLNRVSYPAERSVDTEQRNLPSIQEAIESHFLPDCARSEPKVALRKNERIQPTTNGLSLAQQSFSLPADGRSKIMESVDHVNNHQQAFELEEKRSRALNPSPLSPDLVKGGRKMSPDTYGGAESCSEGLDEAAPQDECLSLSRRIRFHYKPSEKKLLLETSSTTAENSQLISRLGDQPEVSRAISPSNSSLSPHAPNALRSRLEFPDPASWDDAACHFGRSLLERTETNPSANSITSFRNESTSENGFRRKRSDSNSFDRELSFRPRVDRRRPVDAHYPSRRHNRSRSRSPQRRSAGMSPPSNVRVWGRRSLSPHRRFNHRHGSPFNHPRSNISDWSRPPRRVTPLEGSGKRLQDMHNVCSPPPVNFREYRQNGYLRDASMPPYKQKATRNQSAKYKQTGYLSNRQNATRNACTEIDIQAGSADRDVTLSSQLSADNSEDRVSVLVTNFPSSRLSLSPQDVYKHLVQSADVDGPTPNLPSELTLYRFAGTDRVCGELKFKTRNCARKFSERKYQQWPAEWCDGEIRAPDSHEKLEFTVVESDRTPWPSERISYRPNIRRESDENLAVAKEIGPPTPTSFQSQIVSSSSPANEALNSLGHIPILSDSNPQRSVKKDSSENLNFPGLQREEDLTGVLLTELEACIKVSVLQSHFVAPTRPRHFRMFELMRVSCGMLVPETSLVSKGCNSHNACLIELKDNTTAKIFCRSLEDHKPFHPMRISLVNPRADQIFNPRLRVHPERKGLILENNKQVRNSSLPLRSPTNLAEKQFNQSAIEHSLPPLLSKQNCMAGFGPETGGEDYQNISPFSHESALTLKPCTETQFAENVAQEFRGDRPMSEIPLNRAEQLRQALLARRSGQQ</sequence>
<feature type="compositionally biased region" description="Polar residues" evidence="1">
    <location>
        <begin position="445"/>
        <end position="463"/>
    </location>
</feature>
<feature type="compositionally biased region" description="Basic residues" evidence="1">
    <location>
        <begin position="48"/>
        <end position="63"/>
    </location>
</feature>
<evidence type="ECO:0000313" key="3">
    <source>
        <dbReference type="Proteomes" id="UP001153365"/>
    </source>
</evidence>
<organism evidence="2 3">
    <name type="scientific">Phakopsora pachyrhizi</name>
    <name type="common">Asian soybean rust disease fungus</name>
    <dbReference type="NCBI Taxonomy" id="170000"/>
    <lineage>
        <taxon>Eukaryota</taxon>
        <taxon>Fungi</taxon>
        <taxon>Dikarya</taxon>
        <taxon>Basidiomycota</taxon>
        <taxon>Pucciniomycotina</taxon>
        <taxon>Pucciniomycetes</taxon>
        <taxon>Pucciniales</taxon>
        <taxon>Phakopsoraceae</taxon>
        <taxon>Phakopsora</taxon>
    </lineage>
</organism>
<feature type="compositionally biased region" description="Polar residues" evidence="1">
    <location>
        <begin position="185"/>
        <end position="210"/>
    </location>
</feature>
<dbReference type="AlphaFoldDB" id="A0AAV0BGQ0"/>
<dbReference type="EMBL" id="CALTRL010005793">
    <property type="protein sequence ID" value="CAH7686469.1"/>
    <property type="molecule type" value="Genomic_DNA"/>
</dbReference>
<keyword evidence="3" id="KW-1185">Reference proteome</keyword>
<comment type="caution">
    <text evidence="2">The sequence shown here is derived from an EMBL/GenBank/DDBJ whole genome shotgun (WGS) entry which is preliminary data.</text>
</comment>